<evidence type="ECO:0000313" key="4">
    <source>
        <dbReference type="Proteomes" id="UP000639606"/>
    </source>
</evidence>
<gene>
    <name evidence="3" type="ORF">GCM10010185_69550</name>
</gene>
<evidence type="ECO:0008006" key="5">
    <source>
        <dbReference type="Google" id="ProtNLM"/>
    </source>
</evidence>
<proteinExistence type="predicted"/>
<keyword evidence="2" id="KW-0812">Transmembrane</keyword>
<dbReference type="EMBL" id="BMRG01000029">
    <property type="protein sequence ID" value="GGP85906.1"/>
    <property type="molecule type" value="Genomic_DNA"/>
</dbReference>
<feature type="transmembrane region" description="Helical" evidence="2">
    <location>
        <begin position="62"/>
        <end position="79"/>
    </location>
</feature>
<dbReference type="RefSeq" id="WP_189227572.1">
    <property type="nucleotide sequence ID" value="NZ_BMRG01000029.1"/>
</dbReference>
<dbReference type="AlphaFoldDB" id="A0A918EIF5"/>
<organism evidence="3 4">
    <name type="scientific">Saccharothrix coeruleofusca</name>
    <dbReference type="NCBI Taxonomy" id="33919"/>
    <lineage>
        <taxon>Bacteria</taxon>
        <taxon>Bacillati</taxon>
        <taxon>Actinomycetota</taxon>
        <taxon>Actinomycetes</taxon>
        <taxon>Pseudonocardiales</taxon>
        <taxon>Pseudonocardiaceae</taxon>
        <taxon>Saccharothrix</taxon>
    </lineage>
</organism>
<keyword evidence="2" id="KW-0472">Membrane</keyword>
<protein>
    <recommendedName>
        <fullName evidence="5">Integral membrane protein</fullName>
    </recommendedName>
</protein>
<sequence length="208" mass="22195">MSGNRVGVASDSAAKDVLLAEYEALKAEQKSRIASRDRMVYVALAALTATVTPVVQQAGGPHLLLLLPVVCVVLGWTHLANDQKITAIGGYLRRHLAPALTAVDEGAARVLTWESVHRHEPLRRLDKVMQLVVDLLVFVVPSLLSTTLYWTSAAVRADLLAVSVAEVLITLAFAARVVAAARSALTDGRPGRDSRPPPRKEVEAAVAG</sequence>
<feature type="compositionally biased region" description="Basic and acidic residues" evidence="1">
    <location>
        <begin position="189"/>
        <end position="208"/>
    </location>
</feature>
<keyword evidence="2" id="KW-1133">Transmembrane helix</keyword>
<feature type="transmembrane region" description="Helical" evidence="2">
    <location>
        <begin position="131"/>
        <end position="153"/>
    </location>
</feature>
<comment type="caution">
    <text evidence="3">The sequence shown here is derived from an EMBL/GenBank/DDBJ whole genome shotgun (WGS) entry which is preliminary data.</text>
</comment>
<feature type="transmembrane region" description="Helical" evidence="2">
    <location>
        <begin position="159"/>
        <end position="179"/>
    </location>
</feature>
<evidence type="ECO:0000313" key="3">
    <source>
        <dbReference type="EMBL" id="GGP85906.1"/>
    </source>
</evidence>
<dbReference type="Proteomes" id="UP000639606">
    <property type="component" value="Unassembled WGS sequence"/>
</dbReference>
<reference evidence="3" key="1">
    <citation type="journal article" date="2014" name="Int. J. Syst. Evol. Microbiol.">
        <title>Complete genome sequence of Corynebacterium casei LMG S-19264T (=DSM 44701T), isolated from a smear-ripened cheese.</title>
        <authorList>
            <consortium name="US DOE Joint Genome Institute (JGI-PGF)"/>
            <person name="Walter F."/>
            <person name="Albersmeier A."/>
            <person name="Kalinowski J."/>
            <person name="Ruckert C."/>
        </authorList>
    </citation>
    <scope>NUCLEOTIDE SEQUENCE</scope>
    <source>
        <strain evidence="3">JCM 3313</strain>
    </source>
</reference>
<feature type="transmembrane region" description="Helical" evidence="2">
    <location>
        <begin position="39"/>
        <end position="56"/>
    </location>
</feature>
<feature type="region of interest" description="Disordered" evidence="1">
    <location>
        <begin position="186"/>
        <end position="208"/>
    </location>
</feature>
<reference evidence="3" key="2">
    <citation type="submission" date="2020-09" db="EMBL/GenBank/DDBJ databases">
        <authorList>
            <person name="Sun Q."/>
            <person name="Ohkuma M."/>
        </authorList>
    </citation>
    <scope>NUCLEOTIDE SEQUENCE</scope>
    <source>
        <strain evidence="3">JCM 3313</strain>
    </source>
</reference>
<evidence type="ECO:0000256" key="2">
    <source>
        <dbReference type="SAM" id="Phobius"/>
    </source>
</evidence>
<evidence type="ECO:0000256" key="1">
    <source>
        <dbReference type="SAM" id="MobiDB-lite"/>
    </source>
</evidence>
<accession>A0A918EIF5</accession>
<keyword evidence="4" id="KW-1185">Reference proteome</keyword>
<name>A0A918EIF5_9PSEU</name>